<dbReference type="RefSeq" id="WP_148622848.1">
    <property type="nucleotide sequence ID" value="NZ_SDGZ01000015.1"/>
</dbReference>
<keyword evidence="1" id="KW-0472">Membrane</keyword>
<dbReference type="EMBL" id="SDGZ01000015">
    <property type="protein sequence ID" value="TYC48986.1"/>
    <property type="molecule type" value="Genomic_DNA"/>
</dbReference>
<sequence length="248" mass="28364">MNNSYIIRQKARNLIKKPNFGVSLKLSAFIVIWYLLDIGVSYYRQPNRIISEHAIAETIRYAAGSVTSGLFSSVVIGIFALGTMWGFVEWYRDKQVPEEPYAKSVRFWYGDTIRDVVVILGVRFIFIFLWSLLLFVPGIIKTYSYAQADLLFAEDVKNNRPIANATEYLTESRELMLGHKMELFVLDLTFIGWWILMALTFGLAAIYVVPYHTAARAEFFVELRGGVDEPAVKVEVLQPKQPSVDDEL</sequence>
<feature type="transmembrane region" description="Helical" evidence="1">
    <location>
        <begin position="61"/>
        <end position="88"/>
    </location>
</feature>
<dbReference type="OrthoDB" id="9784844at2"/>
<keyword evidence="3" id="KW-1185">Reference proteome</keyword>
<evidence type="ECO:0000313" key="3">
    <source>
        <dbReference type="Proteomes" id="UP000371977"/>
    </source>
</evidence>
<dbReference type="Proteomes" id="UP000371977">
    <property type="component" value="Unassembled WGS sequence"/>
</dbReference>
<dbReference type="AlphaFoldDB" id="A0A6C2C5Y2"/>
<feature type="transmembrane region" description="Helical" evidence="1">
    <location>
        <begin position="20"/>
        <end position="40"/>
    </location>
</feature>
<dbReference type="Pfam" id="PF06161">
    <property type="entry name" value="DUF975"/>
    <property type="match status" value="1"/>
</dbReference>
<gene>
    <name evidence="2" type="ORF">ESZ50_06970</name>
</gene>
<dbReference type="PANTHER" id="PTHR40076:SF1">
    <property type="entry name" value="MEMBRANE PROTEIN"/>
    <property type="match status" value="1"/>
</dbReference>
<name>A0A6C2C5Y2_9LACO</name>
<comment type="caution">
    <text evidence="2">The sequence shown here is derived from an EMBL/GenBank/DDBJ whole genome shotgun (WGS) entry which is preliminary data.</text>
</comment>
<keyword evidence="1" id="KW-1133">Transmembrane helix</keyword>
<proteinExistence type="predicted"/>
<keyword evidence="1" id="KW-0812">Transmembrane</keyword>
<feature type="transmembrane region" description="Helical" evidence="1">
    <location>
        <begin position="116"/>
        <end position="136"/>
    </location>
</feature>
<feature type="transmembrane region" description="Helical" evidence="1">
    <location>
        <begin position="183"/>
        <end position="209"/>
    </location>
</feature>
<organism evidence="2 3">
    <name type="scientific">Weissella muntiaci</name>
    <dbReference type="NCBI Taxonomy" id="2508881"/>
    <lineage>
        <taxon>Bacteria</taxon>
        <taxon>Bacillati</taxon>
        <taxon>Bacillota</taxon>
        <taxon>Bacilli</taxon>
        <taxon>Lactobacillales</taxon>
        <taxon>Lactobacillaceae</taxon>
        <taxon>Weissella</taxon>
    </lineage>
</organism>
<accession>A0A6C2C5Y2</accession>
<reference evidence="2 3" key="1">
    <citation type="submission" date="2019-01" db="EMBL/GenBank/DDBJ databases">
        <title>Weissella sp. nov., a novel lactic acid bacterium isolated from animal feces.</title>
        <authorList>
            <person name="Wang L.-T."/>
        </authorList>
    </citation>
    <scope>NUCLEOTIDE SEQUENCE [LARGE SCALE GENOMIC DNA]</scope>
    <source>
        <strain evidence="2 3">8H-2</strain>
    </source>
</reference>
<evidence type="ECO:0000256" key="1">
    <source>
        <dbReference type="SAM" id="Phobius"/>
    </source>
</evidence>
<dbReference type="PANTHER" id="PTHR40076">
    <property type="entry name" value="MEMBRANE PROTEIN-RELATED"/>
    <property type="match status" value="1"/>
</dbReference>
<protein>
    <submittedName>
        <fullName evidence="2">DUF975 family protein</fullName>
    </submittedName>
</protein>
<evidence type="ECO:0000313" key="2">
    <source>
        <dbReference type="EMBL" id="TYC48986.1"/>
    </source>
</evidence>
<dbReference type="InterPro" id="IPR010380">
    <property type="entry name" value="DUF975"/>
</dbReference>